<dbReference type="HOGENOM" id="CLU_039613_6_1_0"/>
<dbReference type="Gene3D" id="1.10.10.10">
    <property type="entry name" value="Winged helix-like DNA-binding domain superfamily/Winged helix DNA-binding domain"/>
    <property type="match status" value="1"/>
</dbReference>
<dbReference type="SUPFAM" id="SSF46785">
    <property type="entry name" value="Winged helix' DNA-binding domain"/>
    <property type="match status" value="1"/>
</dbReference>
<evidence type="ECO:0000256" key="2">
    <source>
        <dbReference type="ARBA" id="ARBA00023015"/>
    </source>
</evidence>
<dbReference type="InterPro" id="IPR036388">
    <property type="entry name" value="WH-like_DNA-bd_sf"/>
</dbReference>
<evidence type="ECO:0000256" key="4">
    <source>
        <dbReference type="ARBA" id="ARBA00023163"/>
    </source>
</evidence>
<dbReference type="GO" id="GO:0003700">
    <property type="term" value="F:DNA-binding transcription factor activity"/>
    <property type="evidence" value="ECO:0007669"/>
    <property type="project" value="InterPro"/>
</dbReference>
<accession>E8X3R8</accession>
<dbReference type="Gene3D" id="3.40.190.290">
    <property type="match status" value="1"/>
</dbReference>
<dbReference type="InterPro" id="IPR000847">
    <property type="entry name" value="LysR_HTH_N"/>
</dbReference>
<dbReference type="STRING" id="1198114.AciX9_2309"/>
<keyword evidence="4" id="KW-0804">Transcription</keyword>
<dbReference type="RefSeq" id="WP_013580662.1">
    <property type="nucleotide sequence ID" value="NC_015064.1"/>
</dbReference>
<dbReference type="GO" id="GO:0000976">
    <property type="term" value="F:transcription cis-regulatory region binding"/>
    <property type="evidence" value="ECO:0007669"/>
    <property type="project" value="TreeGrafter"/>
</dbReference>
<feature type="domain" description="HTH lysR-type" evidence="5">
    <location>
        <begin position="1"/>
        <end position="58"/>
    </location>
</feature>
<dbReference type="SUPFAM" id="SSF53850">
    <property type="entry name" value="Periplasmic binding protein-like II"/>
    <property type="match status" value="1"/>
</dbReference>
<evidence type="ECO:0000313" key="6">
    <source>
        <dbReference type="EMBL" id="ADW69346.1"/>
    </source>
</evidence>
<dbReference type="PaxDb" id="1198114-AciX9_2309"/>
<dbReference type="CDD" id="cd05466">
    <property type="entry name" value="PBP2_LTTR_substrate"/>
    <property type="match status" value="1"/>
</dbReference>
<dbReference type="PRINTS" id="PR00039">
    <property type="entry name" value="HTHLYSR"/>
</dbReference>
<dbReference type="PROSITE" id="PS50931">
    <property type="entry name" value="HTH_LYSR"/>
    <property type="match status" value="1"/>
</dbReference>
<reference evidence="7" key="1">
    <citation type="submission" date="2011-01" db="EMBL/GenBank/DDBJ databases">
        <title>Complete sequence of chromosome of Acidobacterium sp. MP5ACTX9.</title>
        <authorList>
            <consortium name="US DOE Joint Genome Institute"/>
            <person name="Lucas S."/>
            <person name="Copeland A."/>
            <person name="Lapidus A."/>
            <person name="Cheng J.-F."/>
            <person name="Goodwin L."/>
            <person name="Pitluck S."/>
            <person name="Teshima H."/>
            <person name="Detter J.C."/>
            <person name="Han C."/>
            <person name="Tapia R."/>
            <person name="Land M."/>
            <person name="Hauser L."/>
            <person name="Kyrpides N."/>
            <person name="Ivanova N."/>
            <person name="Ovchinnikova G."/>
            <person name="Pagani I."/>
            <person name="Rawat S.R."/>
            <person name="Mannisto M."/>
            <person name="Haggblom M.M."/>
            <person name="Woyke T."/>
        </authorList>
    </citation>
    <scope>NUCLEOTIDE SEQUENCE [LARGE SCALE GENOMIC DNA]</scope>
    <source>
        <strain evidence="7">MP5ACTX9</strain>
    </source>
</reference>
<dbReference type="Proteomes" id="UP000000343">
    <property type="component" value="Chromosome"/>
</dbReference>
<evidence type="ECO:0000259" key="5">
    <source>
        <dbReference type="PROSITE" id="PS50931"/>
    </source>
</evidence>
<dbReference type="EMBL" id="CP002480">
    <property type="protein sequence ID" value="ADW69346.1"/>
    <property type="molecule type" value="Genomic_DNA"/>
</dbReference>
<keyword evidence="3" id="KW-0238">DNA-binding</keyword>
<dbReference type="PANTHER" id="PTHR30126:SF39">
    <property type="entry name" value="HTH-TYPE TRANSCRIPTIONAL REGULATOR CYSL"/>
    <property type="match status" value="1"/>
</dbReference>
<keyword evidence="2" id="KW-0805">Transcription regulation</keyword>
<gene>
    <name evidence="6" type="ordered locus">AciX9_2309</name>
</gene>
<evidence type="ECO:0000313" key="7">
    <source>
        <dbReference type="Proteomes" id="UP000000343"/>
    </source>
</evidence>
<protein>
    <submittedName>
        <fullName evidence="6">Transcriptional regulator, LysR family</fullName>
    </submittedName>
</protein>
<dbReference type="KEGG" id="acm:AciX9_2309"/>
<dbReference type="InterPro" id="IPR005119">
    <property type="entry name" value="LysR_subst-bd"/>
</dbReference>
<evidence type="ECO:0000256" key="1">
    <source>
        <dbReference type="ARBA" id="ARBA00009437"/>
    </source>
</evidence>
<dbReference type="PANTHER" id="PTHR30126">
    <property type="entry name" value="HTH-TYPE TRANSCRIPTIONAL REGULATOR"/>
    <property type="match status" value="1"/>
</dbReference>
<dbReference type="eggNOG" id="COG0583">
    <property type="taxonomic scope" value="Bacteria"/>
</dbReference>
<dbReference type="FunFam" id="1.10.10.10:FF:000001">
    <property type="entry name" value="LysR family transcriptional regulator"/>
    <property type="match status" value="1"/>
</dbReference>
<keyword evidence="7" id="KW-1185">Reference proteome</keyword>
<proteinExistence type="inferred from homology"/>
<dbReference type="Pfam" id="PF00126">
    <property type="entry name" value="HTH_1"/>
    <property type="match status" value="1"/>
</dbReference>
<dbReference type="InterPro" id="IPR036390">
    <property type="entry name" value="WH_DNA-bd_sf"/>
</dbReference>
<comment type="similarity">
    <text evidence="1">Belongs to the LysR transcriptional regulatory family.</text>
</comment>
<dbReference type="Pfam" id="PF03466">
    <property type="entry name" value="LysR_substrate"/>
    <property type="match status" value="1"/>
</dbReference>
<dbReference type="OrthoDB" id="9803735at2"/>
<name>E8X3R8_GRATM</name>
<evidence type="ECO:0000256" key="3">
    <source>
        <dbReference type="ARBA" id="ARBA00023125"/>
    </source>
</evidence>
<dbReference type="AlphaFoldDB" id="E8X3R8"/>
<sequence length="305" mass="34057">MDFDQLKTFLEVSKQKSFSKAAVKLLVTQPSISAQISSLEKVIGVRLFERGGGKVTLTAAGRVFEPFAEDCITRLNHISMTIADLERSPRGSLLISANDSTALYVLPTFFAAFKKRYPRVSLNIMRAERSKTIESVLNREADFGVVSLPVTDQRLHVELIHEDRWVLVVPPEHPLVGCTNVTLKQVAQHSLLVPKQGQRREHLDQLFTQKKLSPKIGMELDSYELLKRLIIAGMGIGFLPRINVLSESRAGLVHIVPSEEIVIPRNLAIISRHDRSLTRAGQAFYTVTTRLVHPSAITERTTTSS</sequence>
<organism evidence="7">
    <name type="scientific">Granulicella tundricola (strain ATCC BAA-1859 / DSM 23138 / MP5ACTX9)</name>
    <dbReference type="NCBI Taxonomy" id="1198114"/>
    <lineage>
        <taxon>Bacteria</taxon>
        <taxon>Pseudomonadati</taxon>
        <taxon>Acidobacteriota</taxon>
        <taxon>Terriglobia</taxon>
        <taxon>Terriglobales</taxon>
        <taxon>Acidobacteriaceae</taxon>
        <taxon>Granulicella</taxon>
    </lineage>
</organism>